<sequence>MGKLIAKTAAYTLAAVIAAALILFGVVSLAAPSAMASFTDALGMDGACACYSVEAADRSGATDDLALAAERSYAAEHYEDAAACGTRLLGAADFADYCASRDAATAGSSLIGGSYAQYAAGITASAQYYIGEKAEALSTAMNALGGGFPQNNAVVYLVDAAQGKGDVSFCTDILSALEGYSPSAEDEGEFTDFLAQLRGYCA</sequence>
<reference evidence="1" key="2">
    <citation type="submission" date="2021-04" db="EMBL/GenBank/DDBJ databases">
        <authorList>
            <person name="Gilroy R."/>
        </authorList>
    </citation>
    <scope>NUCLEOTIDE SEQUENCE</scope>
    <source>
        <strain evidence="1">CHK192-19661</strain>
    </source>
</reference>
<dbReference type="AlphaFoldDB" id="A0A9D2D5J0"/>
<name>A0A9D2D5J0_9FIRM</name>
<evidence type="ECO:0000313" key="1">
    <source>
        <dbReference type="EMBL" id="HIZ08943.1"/>
    </source>
</evidence>
<organism evidence="1 2">
    <name type="scientific">Candidatus Borkfalkia avicola</name>
    <dbReference type="NCBI Taxonomy" id="2838503"/>
    <lineage>
        <taxon>Bacteria</taxon>
        <taxon>Bacillati</taxon>
        <taxon>Bacillota</taxon>
        <taxon>Clostridia</taxon>
        <taxon>Christensenellales</taxon>
        <taxon>Christensenellaceae</taxon>
        <taxon>Candidatus Borkfalkia</taxon>
    </lineage>
</organism>
<protein>
    <submittedName>
        <fullName evidence="1">Uncharacterized protein</fullName>
    </submittedName>
</protein>
<proteinExistence type="predicted"/>
<dbReference type="EMBL" id="DXCF01000003">
    <property type="protein sequence ID" value="HIZ08943.1"/>
    <property type="molecule type" value="Genomic_DNA"/>
</dbReference>
<accession>A0A9D2D5J0</accession>
<dbReference type="Proteomes" id="UP000824025">
    <property type="component" value="Unassembled WGS sequence"/>
</dbReference>
<comment type="caution">
    <text evidence="1">The sequence shown here is derived from an EMBL/GenBank/DDBJ whole genome shotgun (WGS) entry which is preliminary data.</text>
</comment>
<reference evidence="1" key="1">
    <citation type="journal article" date="2021" name="PeerJ">
        <title>Extensive microbial diversity within the chicken gut microbiome revealed by metagenomics and culture.</title>
        <authorList>
            <person name="Gilroy R."/>
            <person name="Ravi A."/>
            <person name="Getino M."/>
            <person name="Pursley I."/>
            <person name="Horton D.L."/>
            <person name="Alikhan N.F."/>
            <person name="Baker D."/>
            <person name="Gharbi K."/>
            <person name="Hall N."/>
            <person name="Watson M."/>
            <person name="Adriaenssens E.M."/>
            <person name="Foster-Nyarko E."/>
            <person name="Jarju S."/>
            <person name="Secka A."/>
            <person name="Antonio M."/>
            <person name="Oren A."/>
            <person name="Chaudhuri R.R."/>
            <person name="La Ragione R."/>
            <person name="Hildebrand F."/>
            <person name="Pallen M.J."/>
        </authorList>
    </citation>
    <scope>NUCLEOTIDE SEQUENCE</scope>
    <source>
        <strain evidence="1">CHK192-19661</strain>
    </source>
</reference>
<gene>
    <name evidence="1" type="ORF">H9726_00510</name>
</gene>
<evidence type="ECO:0000313" key="2">
    <source>
        <dbReference type="Proteomes" id="UP000824025"/>
    </source>
</evidence>